<name>A0ABD1MLK0_9FABA</name>
<reference evidence="1 2" key="1">
    <citation type="submission" date="2024-08" db="EMBL/GenBank/DDBJ databases">
        <title>Insights into the chromosomal genome structure of Flemingia macrophylla.</title>
        <authorList>
            <person name="Ding Y."/>
            <person name="Zhao Y."/>
            <person name="Bi W."/>
            <person name="Wu M."/>
            <person name="Zhao G."/>
            <person name="Gong Y."/>
            <person name="Li W."/>
            <person name="Zhang P."/>
        </authorList>
    </citation>
    <scope>NUCLEOTIDE SEQUENCE [LARGE SCALE GENOMIC DNA]</scope>
    <source>
        <strain evidence="1">DYQJB</strain>
        <tissue evidence="1">Leaf</tissue>
    </source>
</reference>
<keyword evidence="2" id="KW-1185">Reference proteome</keyword>
<comment type="caution">
    <text evidence="1">The sequence shown here is derived from an EMBL/GenBank/DDBJ whole genome shotgun (WGS) entry which is preliminary data.</text>
</comment>
<organism evidence="1 2">
    <name type="scientific">Flemingia macrophylla</name>
    <dbReference type="NCBI Taxonomy" id="520843"/>
    <lineage>
        <taxon>Eukaryota</taxon>
        <taxon>Viridiplantae</taxon>
        <taxon>Streptophyta</taxon>
        <taxon>Embryophyta</taxon>
        <taxon>Tracheophyta</taxon>
        <taxon>Spermatophyta</taxon>
        <taxon>Magnoliopsida</taxon>
        <taxon>eudicotyledons</taxon>
        <taxon>Gunneridae</taxon>
        <taxon>Pentapetalae</taxon>
        <taxon>rosids</taxon>
        <taxon>fabids</taxon>
        <taxon>Fabales</taxon>
        <taxon>Fabaceae</taxon>
        <taxon>Papilionoideae</taxon>
        <taxon>50 kb inversion clade</taxon>
        <taxon>NPAAA clade</taxon>
        <taxon>indigoferoid/millettioid clade</taxon>
        <taxon>Phaseoleae</taxon>
        <taxon>Flemingia</taxon>
    </lineage>
</organism>
<evidence type="ECO:0008006" key="3">
    <source>
        <dbReference type="Google" id="ProtNLM"/>
    </source>
</evidence>
<protein>
    <recommendedName>
        <fullName evidence="3">S1 motif domain-containing protein</fullName>
    </recommendedName>
</protein>
<dbReference type="Proteomes" id="UP001603857">
    <property type="component" value="Unassembled WGS sequence"/>
</dbReference>
<evidence type="ECO:0000313" key="2">
    <source>
        <dbReference type="Proteomes" id="UP001603857"/>
    </source>
</evidence>
<accession>A0ABD1MLK0</accession>
<evidence type="ECO:0000313" key="1">
    <source>
        <dbReference type="EMBL" id="KAL2336649.1"/>
    </source>
</evidence>
<sequence>MTVGEPIEVRITEWNAKGLLTRIEGLRAFLPKGELLKRVNSFTELKENEAYRDWFLIKEVYQQMKQILNVKMGVADSLQGDYLNGSLDEEIHDKGKGRNPFSPYLRDEERRKMDAAAARRSEHSSFFLCRFTLRLLGLAFCSECH</sequence>
<gene>
    <name evidence="1" type="ORF">Fmac_011095</name>
</gene>
<proteinExistence type="predicted"/>
<dbReference type="EMBL" id="JBGMDY010000004">
    <property type="protein sequence ID" value="KAL2336649.1"/>
    <property type="molecule type" value="Genomic_DNA"/>
</dbReference>
<dbReference type="AlphaFoldDB" id="A0ABD1MLK0"/>